<dbReference type="Pfam" id="PF13205">
    <property type="entry name" value="Big_5"/>
    <property type="match status" value="1"/>
</dbReference>
<evidence type="ECO:0000313" key="6">
    <source>
        <dbReference type="EMBL" id="TGL82405.1"/>
    </source>
</evidence>
<name>A0A6N4QT03_9LEPT</name>
<dbReference type="InterPro" id="IPR032812">
    <property type="entry name" value="SbsA_Ig"/>
</dbReference>
<evidence type="ECO:0000313" key="7">
    <source>
        <dbReference type="Proteomes" id="UP000297613"/>
    </source>
</evidence>
<dbReference type="RefSeq" id="WP_135571756.1">
    <property type="nucleotide sequence ID" value="NZ_RQGK01000046.1"/>
</dbReference>
<dbReference type="AlphaFoldDB" id="A0A6N4QT03"/>
<feature type="domain" description="SbsA Ig-like" evidence="4">
    <location>
        <begin position="377"/>
        <end position="484"/>
    </location>
</feature>
<keyword evidence="1" id="KW-0732">Signal</keyword>
<reference evidence="6 7" key="1">
    <citation type="journal article" date="2019" name="PLoS Negl. Trop. Dis.">
        <title>Revisiting the worldwide diversity of Leptospira species in the environment.</title>
        <authorList>
            <person name="Vincent A.T."/>
            <person name="Schiettekatte O."/>
            <person name="Bourhy P."/>
            <person name="Veyrier F.J."/>
            <person name="Picardeau M."/>
        </authorList>
    </citation>
    <scope>NUCLEOTIDE SEQUENCE [LARGE SCALE GENOMIC DNA]</scope>
    <source>
        <strain evidence="6 7">201702445</strain>
    </source>
</reference>
<feature type="transmembrane region" description="Helical" evidence="2">
    <location>
        <begin position="7"/>
        <end position="28"/>
    </location>
</feature>
<sequence>MKQEKILHGFLISIKSIALILIWGVLFVHCLGNEGDKLKFKFLFKLGSIVDSSSVVNNSNLSNQAGFTVSGGKSVFNQIFYTSKTASGDYGFNTTLSLENIPDGTELRICLNDADCLGSNLLYQGILNSNTQNLDLDITIPPGFPVNLGANTLNLTLSRNGQIIGRRSSSFIYDNLAPVLSFSVPTGTYTSQQNVSVTCNDPISGCNLVAYTIDGQDPAISLVANFDPLQIILGNTYVSPLTFGNGVTVLKVTAADLSGNVAGPIAATYTINIAAPPGPIPTLTLNSVQNAITNQTNPTSVNWTSDTPGNYYIVPFGTNCQTITPAVTIVSGNLGMPGTLDTVIPTGGFGQGVNQLKLCLLDSWNQDASFTFNVTKDTIAPTLSSSAPLNNAIDVDVFNRTILFTFNENMQPDTSIEFHVFITYGTGSNLNTVELTVPASASSAWITSTVLRLDLDSILPEFTSIRIQVLTSDLKDLAGNSIAGDAFGFLNLVYTSGGSISLRTIIDTNQPNCHNGTGGGIACAGTGQDGAFAATPNAQVLNNPVFLSGYAADPITVDITSGLTWKTCVQGMTWAAGSCTGAADVLIWPNAISSCASLNEMNGNQGYAGLKNWRLAKIDDFHSLITFPHASSGSAIVPAGKFPGIPNVEQRFWSSTTYRADTSYAYNVRIFGGRIFTHKKSDSTEGAGFEYHALCVTGN</sequence>
<dbReference type="Pfam" id="PF07603">
    <property type="entry name" value="Lcl_C"/>
    <property type="match status" value="1"/>
</dbReference>
<dbReference type="InterPro" id="IPR059177">
    <property type="entry name" value="GH29D-like_dom"/>
</dbReference>
<keyword evidence="2" id="KW-0472">Membrane</keyword>
<evidence type="ECO:0000259" key="3">
    <source>
        <dbReference type="Pfam" id="PF07603"/>
    </source>
</evidence>
<keyword evidence="2" id="KW-0812">Transmembrane</keyword>
<dbReference type="Proteomes" id="UP000297613">
    <property type="component" value="Unassembled WGS sequence"/>
</dbReference>
<proteinExistence type="predicted"/>
<keyword evidence="2" id="KW-1133">Transmembrane helix</keyword>
<comment type="caution">
    <text evidence="6">The sequence shown here is derived from an EMBL/GenBank/DDBJ whole genome shotgun (WGS) entry which is preliminary data.</text>
</comment>
<gene>
    <name evidence="6" type="ORF">EHQ83_13760</name>
</gene>
<protein>
    <submittedName>
        <fullName evidence="6">DUF1566 domain-containing protein</fullName>
    </submittedName>
</protein>
<dbReference type="EMBL" id="RQGM01000057">
    <property type="protein sequence ID" value="TGL82405.1"/>
    <property type="molecule type" value="Genomic_DNA"/>
</dbReference>
<organism evidence="6 7">
    <name type="scientific">Leptospira yasudae</name>
    <dbReference type="NCBI Taxonomy" id="2202201"/>
    <lineage>
        <taxon>Bacteria</taxon>
        <taxon>Pseudomonadati</taxon>
        <taxon>Spirochaetota</taxon>
        <taxon>Spirochaetia</taxon>
        <taxon>Leptospirales</taxon>
        <taxon>Leptospiraceae</taxon>
        <taxon>Leptospira</taxon>
    </lineage>
</organism>
<accession>A0A6N4QT03</accession>
<feature type="domain" description="Lcl C-terminal" evidence="3">
    <location>
        <begin position="556"/>
        <end position="683"/>
    </location>
</feature>
<evidence type="ECO:0000259" key="4">
    <source>
        <dbReference type="Pfam" id="PF13205"/>
    </source>
</evidence>
<feature type="domain" description="GH29D-like beta-sandwich" evidence="5">
    <location>
        <begin position="185"/>
        <end position="260"/>
    </location>
</feature>
<evidence type="ECO:0000259" key="5">
    <source>
        <dbReference type="Pfam" id="PF13290"/>
    </source>
</evidence>
<dbReference type="Pfam" id="PF13290">
    <property type="entry name" value="CHB_HEX_C_1"/>
    <property type="match status" value="1"/>
</dbReference>
<evidence type="ECO:0000256" key="2">
    <source>
        <dbReference type="SAM" id="Phobius"/>
    </source>
</evidence>
<dbReference type="InterPro" id="IPR011460">
    <property type="entry name" value="Lcl_C"/>
</dbReference>
<evidence type="ECO:0000256" key="1">
    <source>
        <dbReference type="ARBA" id="ARBA00022729"/>
    </source>
</evidence>